<sequence length="622" mass="64827">MTSFTPPPAHPTRPDLTGTFGMVGSTHWIATASAQAVLERGGNAFDAAVAGAFVLHVVEPHLNGPGGDMTGVFVTAREPGRPRVLMGQGPAPAGATIEHYRAEGLDLVPGSGALAAAVPGSVDAWLLLLRDHGTWDLADVLAYAIGYARDGHPLLGRVAGTLEAVADLFRDHWPTSAALWLPDGEVPAPGTLVTNPRYADLLDEIVAAGADAPDRQAAIDRSRAVWRERVGAAVEEFVATPHRHADGGDHAGVMTAADVAGFEASYEEATTVTFRGFTVAKTGAWGQGPALLSALKILEGFDDERLDPSTELGAHTVLEAQKLALADRDVWFGDADDVPLDHLLGDAYAAARRALVGNTASHEVRPGDVPGRTTPPVPVLRTHYASDVPAGALPGAPTGGPAAGVGEPTVQVGLQVGPDSPERTGAARGDTCHIDVVDRWGNMVSATPSGGWLQSSPTVPDLGFCLGTRLQMTWLDEASPSALRPGRRPRTTLTPTLVLRDGEPVLALGSPGGDQQDQWQLLFLLRVLVGGYTPQQAIDAPALHSTSFPGSFWPRTWTPGGAVVEDRLGDDVIAGLERRGHVVTRAGDWALGRLSAVTRDPATGLLGAAANPRGAQGYAAGR</sequence>
<dbReference type="AlphaFoldDB" id="A0A8H9L5N5"/>
<keyword evidence="2" id="KW-0808">Transferase</keyword>
<dbReference type="RefSeq" id="WP_171107075.1">
    <property type="nucleotide sequence ID" value="NZ_BMPT01000008.1"/>
</dbReference>
<reference evidence="2" key="1">
    <citation type="journal article" date="2014" name="Int. J. Syst. Evol. Microbiol.">
        <title>Complete genome sequence of Corynebacterium casei LMG S-19264T (=DSM 44701T), isolated from a smear-ripened cheese.</title>
        <authorList>
            <consortium name="US DOE Joint Genome Institute (JGI-PGF)"/>
            <person name="Walter F."/>
            <person name="Albersmeier A."/>
            <person name="Kalinowski J."/>
            <person name="Ruckert C."/>
        </authorList>
    </citation>
    <scope>NUCLEOTIDE SEQUENCE</scope>
    <source>
        <strain evidence="2">JCM 3051</strain>
    </source>
</reference>
<dbReference type="Proteomes" id="UP000655589">
    <property type="component" value="Unassembled WGS sequence"/>
</dbReference>
<gene>
    <name evidence="2" type="ORF">GCM10010102_23840</name>
</gene>
<evidence type="ECO:0000256" key="1">
    <source>
        <dbReference type="SAM" id="MobiDB-lite"/>
    </source>
</evidence>
<dbReference type="InterPro" id="IPR029055">
    <property type="entry name" value="Ntn_hydrolases_N"/>
</dbReference>
<keyword evidence="3" id="KW-1185">Reference proteome</keyword>
<dbReference type="PANTHER" id="PTHR43881:SF1">
    <property type="entry name" value="GAMMA-GLUTAMYLTRANSPEPTIDASE (AFU_ORTHOLOGUE AFUA_4G13580)"/>
    <property type="match status" value="1"/>
</dbReference>
<proteinExistence type="predicted"/>
<dbReference type="InterPro" id="IPR052896">
    <property type="entry name" value="GGT-like_enzyme"/>
</dbReference>
<dbReference type="Pfam" id="PF01019">
    <property type="entry name" value="G_glu_transpept"/>
    <property type="match status" value="1"/>
</dbReference>
<reference evidence="2" key="2">
    <citation type="submission" date="2020-09" db="EMBL/GenBank/DDBJ databases">
        <authorList>
            <person name="Sun Q."/>
            <person name="Ohkuma M."/>
        </authorList>
    </citation>
    <scope>NUCLEOTIDE SEQUENCE</scope>
    <source>
        <strain evidence="2">JCM 3051</strain>
    </source>
</reference>
<dbReference type="InterPro" id="IPR043137">
    <property type="entry name" value="GGT_ssub_C"/>
</dbReference>
<organism evidence="2 3">
    <name type="scientific">Promicromonospora citrea</name>
    <dbReference type="NCBI Taxonomy" id="43677"/>
    <lineage>
        <taxon>Bacteria</taxon>
        <taxon>Bacillati</taxon>
        <taxon>Actinomycetota</taxon>
        <taxon>Actinomycetes</taxon>
        <taxon>Micrococcales</taxon>
        <taxon>Promicromonosporaceae</taxon>
        <taxon>Promicromonospora</taxon>
    </lineage>
</organism>
<dbReference type="GO" id="GO:0016740">
    <property type="term" value="F:transferase activity"/>
    <property type="evidence" value="ECO:0007669"/>
    <property type="project" value="UniProtKB-KW"/>
</dbReference>
<dbReference type="PANTHER" id="PTHR43881">
    <property type="entry name" value="GAMMA-GLUTAMYLTRANSPEPTIDASE (AFU_ORTHOLOGUE AFUA_4G13580)"/>
    <property type="match status" value="1"/>
</dbReference>
<dbReference type="Gene3D" id="3.60.20.40">
    <property type="match status" value="1"/>
</dbReference>
<accession>A0A8H9L5N5</accession>
<name>A0A8H9L5N5_9MICO</name>
<dbReference type="EMBL" id="BMPT01000008">
    <property type="protein sequence ID" value="GGM27416.1"/>
    <property type="molecule type" value="Genomic_DNA"/>
</dbReference>
<protein>
    <submittedName>
        <fullName evidence="2">Transferase</fullName>
    </submittedName>
</protein>
<comment type="caution">
    <text evidence="2">The sequence shown here is derived from an EMBL/GenBank/DDBJ whole genome shotgun (WGS) entry which is preliminary data.</text>
</comment>
<dbReference type="PRINTS" id="PR01210">
    <property type="entry name" value="GGTRANSPTASE"/>
</dbReference>
<evidence type="ECO:0000313" key="3">
    <source>
        <dbReference type="Proteomes" id="UP000655589"/>
    </source>
</evidence>
<evidence type="ECO:0000313" key="2">
    <source>
        <dbReference type="EMBL" id="GGM27416.1"/>
    </source>
</evidence>
<feature type="region of interest" description="Disordered" evidence="1">
    <location>
        <begin position="388"/>
        <end position="408"/>
    </location>
</feature>
<dbReference type="SUPFAM" id="SSF56235">
    <property type="entry name" value="N-terminal nucleophile aminohydrolases (Ntn hydrolases)"/>
    <property type="match status" value="1"/>
</dbReference>
<dbReference type="Gene3D" id="1.10.246.130">
    <property type="match status" value="1"/>
</dbReference>
<dbReference type="InterPro" id="IPR043138">
    <property type="entry name" value="GGT_lsub"/>
</dbReference>